<feature type="compositionally biased region" description="Basic and acidic residues" evidence="1">
    <location>
        <begin position="21"/>
        <end position="30"/>
    </location>
</feature>
<feature type="compositionally biased region" description="Polar residues" evidence="1">
    <location>
        <begin position="297"/>
        <end position="311"/>
    </location>
</feature>
<evidence type="ECO:0000256" key="1">
    <source>
        <dbReference type="SAM" id="MobiDB-lite"/>
    </source>
</evidence>
<feature type="compositionally biased region" description="Basic residues" evidence="1">
    <location>
        <begin position="312"/>
        <end position="329"/>
    </location>
</feature>
<feature type="compositionally biased region" description="Polar residues" evidence="1">
    <location>
        <begin position="141"/>
        <end position="151"/>
    </location>
</feature>
<feature type="compositionally biased region" description="Basic and acidic residues" evidence="1">
    <location>
        <begin position="57"/>
        <end position="115"/>
    </location>
</feature>
<feature type="compositionally biased region" description="Polar residues" evidence="1">
    <location>
        <begin position="121"/>
        <end position="131"/>
    </location>
</feature>
<feature type="compositionally biased region" description="Polar residues" evidence="1">
    <location>
        <begin position="1"/>
        <end position="11"/>
    </location>
</feature>
<feature type="region of interest" description="Disordered" evidence="1">
    <location>
        <begin position="244"/>
        <end position="269"/>
    </location>
</feature>
<dbReference type="Gramene" id="Al_scaffold_0004_2881">
    <property type="protein sequence ID" value="Al_scaffold_0004_2881"/>
    <property type="gene ID" value="Al_scaffold_0004_2881"/>
</dbReference>
<organism evidence="3">
    <name type="scientific">Arabidopsis lyrata subsp. lyrata</name>
    <name type="common">Lyre-leaved rock-cress</name>
    <dbReference type="NCBI Taxonomy" id="81972"/>
    <lineage>
        <taxon>Eukaryota</taxon>
        <taxon>Viridiplantae</taxon>
        <taxon>Streptophyta</taxon>
        <taxon>Embryophyta</taxon>
        <taxon>Tracheophyta</taxon>
        <taxon>Spermatophyta</taxon>
        <taxon>Magnoliopsida</taxon>
        <taxon>eudicotyledons</taxon>
        <taxon>Gunneridae</taxon>
        <taxon>Pentapetalae</taxon>
        <taxon>rosids</taxon>
        <taxon>malvids</taxon>
        <taxon>Brassicales</taxon>
        <taxon>Brassicaceae</taxon>
        <taxon>Camelineae</taxon>
        <taxon>Arabidopsis</taxon>
    </lineage>
</organism>
<proteinExistence type="predicted"/>
<dbReference type="EMBL" id="GL348716">
    <property type="protein sequence ID" value="EFH56245.1"/>
    <property type="molecule type" value="Genomic_DNA"/>
</dbReference>
<dbReference type="HOGENOM" id="CLU_736407_0_0_1"/>
<dbReference type="AlphaFoldDB" id="D7LI60"/>
<accession>D7LI60</accession>
<protein>
    <submittedName>
        <fullName evidence="2">Predicted protein</fullName>
    </submittedName>
</protein>
<keyword evidence="3" id="KW-1185">Reference proteome</keyword>
<sequence>MTTSMNKINQAKKTELPVNRNQRDRREISGNRRRYGSPMGRVSATPAKRTSPPRAQRYKERNYGYSPRRREEVQRRSEFKRSHRHQSEEVSHRYPRSQHLERISESRHQRSDWRSRRSPPKTRSVQDTTSGAGREFHNSQKEPTPSRQEILNTPPPRVLPASNPPGLSGRLGIQNSAKDRRPILTRLSGGEALIEQSQGHGISSSMSGRLQDVNIQYLGEEGQTGLPINNDILIGSSSAPLHPTLGHRLSLGHEDSQGSQRVPANKRLSLEQPAVTISIPAKIPKTRANAKKKVSVPASSRGTRSPLQGASSKKRNATKPRVVAARKRLCHDQVPTEVDPVTEPQPSQPSSFKRPWKLSSLLPHQTMRRSLESQAI</sequence>
<dbReference type="Proteomes" id="UP000008694">
    <property type="component" value="Unassembled WGS sequence"/>
</dbReference>
<gene>
    <name evidence="2" type="ORF">ARALYDRAFT_670162</name>
</gene>
<evidence type="ECO:0000313" key="2">
    <source>
        <dbReference type="EMBL" id="EFH56245.1"/>
    </source>
</evidence>
<name>D7LI60_ARALL</name>
<evidence type="ECO:0000313" key="3">
    <source>
        <dbReference type="Proteomes" id="UP000008694"/>
    </source>
</evidence>
<feature type="compositionally biased region" description="Basic residues" evidence="1">
    <location>
        <begin position="284"/>
        <end position="294"/>
    </location>
</feature>
<reference evidence="3" key="1">
    <citation type="journal article" date="2011" name="Nat. Genet.">
        <title>The Arabidopsis lyrata genome sequence and the basis of rapid genome size change.</title>
        <authorList>
            <person name="Hu T.T."/>
            <person name="Pattyn P."/>
            <person name="Bakker E.G."/>
            <person name="Cao J."/>
            <person name="Cheng J.-F."/>
            <person name="Clark R.M."/>
            <person name="Fahlgren N."/>
            <person name="Fawcett J.A."/>
            <person name="Grimwood J."/>
            <person name="Gundlach H."/>
            <person name="Haberer G."/>
            <person name="Hollister J.D."/>
            <person name="Ossowski S."/>
            <person name="Ottilar R.P."/>
            <person name="Salamov A.A."/>
            <person name="Schneeberger K."/>
            <person name="Spannagl M."/>
            <person name="Wang X."/>
            <person name="Yang L."/>
            <person name="Nasrallah M.E."/>
            <person name="Bergelson J."/>
            <person name="Carrington J.C."/>
            <person name="Gaut B.S."/>
            <person name="Schmutz J."/>
            <person name="Mayer K.F.X."/>
            <person name="Van de Peer Y."/>
            <person name="Grigoriev I.V."/>
            <person name="Nordborg M."/>
            <person name="Weigel D."/>
            <person name="Guo Y.-L."/>
        </authorList>
    </citation>
    <scope>NUCLEOTIDE SEQUENCE [LARGE SCALE GENOMIC DNA]</scope>
    <source>
        <strain evidence="3">cv. MN47</strain>
    </source>
</reference>
<feature type="region of interest" description="Disordered" evidence="1">
    <location>
        <begin position="1"/>
        <end position="180"/>
    </location>
</feature>
<feature type="region of interest" description="Disordered" evidence="1">
    <location>
        <begin position="281"/>
        <end position="376"/>
    </location>
</feature>